<dbReference type="InterPro" id="IPR042537">
    <property type="entry name" value="Nucleoporin_Nup155_C_2"/>
</dbReference>
<gene>
    <name evidence="7" type="ORF">BCR42DRAFT_429325</name>
</gene>
<dbReference type="PANTHER" id="PTHR10350:SF6">
    <property type="entry name" value="NUCLEAR PORE COMPLEX PROTEIN NUP155"/>
    <property type="match status" value="1"/>
</dbReference>
<dbReference type="InterPro" id="IPR007187">
    <property type="entry name" value="Nucleoporin_Nup133/Nup155_C"/>
</dbReference>
<dbReference type="GO" id="GO:0017056">
    <property type="term" value="F:structural constituent of nuclear pore"/>
    <property type="evidence" value="ECO:0007669"/>
    <property type="project" value="InterPro"/>
</dbReference>
<proteinExistence type="inferred from homology"/>
<dbReference type="GO" id="GO:0036228">
    <property type="term" value="P:protein localization to nuclear inner membrane"/>
    <property type="evidence" value="ECO:0007669"/>
    <property type="project" value="TreeGrafter"/>
</dbReference>
<comment type="similarity">
    <text evidence="2">Belongs to the non-repetitive/WGA-negative nucleoporin family.</text>
</comment>
<evidence type="ECO:0000313" key="8">
    <source>
        <dbReference type="Proteomes" id="UP000193560"/>
    </source>
</evidence>
<keyword evidence="8" id="KW-1185">Reference proteome</keyword>
<evidence type="ECO:0000256" key="2">
    <source>
        <dbReference type="ARBA" id="ARBA00007373"/>
    </source>
</evidence>
<evidence type="ECO:0000259" key="5">
    <source>
        <dbReference type="Pfam" id="PF03177"/>
    </source>
</evidence>
<dbReference type="InterPro" id="IPR042538">
    <property type="entry name" value="Nucleoporin_Nup155_C_3"/>
</dbReference>
<dbReference type="PANTHER" id="PTHR10350">
    <property type="entry name" value="NUCLEAR PORE COMPLEX PROTEIN NUP155"/>
    <property type="match status" value="1"/>
</dbReference>
<dbReference type="InterPro" id="IPR014908">
    <property type="entry name" value="Nucleoporin_Nup133/Nup155_N"/>
</dbReference>
<organism evidence="7 8">
    <name type="scientific">Absidia repens</name>
    <dbReference type="NCBI Taxonomy" id="90262"/>
    <lineage>
        <taxon>Eukaryota</taxon>
        <taxon>Fungi</taxon>
        <taxon>Fungi incertae sedis</taxon>
        <taxon>Mucoromycota</taxon>
        <taxon>Mucoromycotina</taxon>
        <taxon>Mucoromycetes</taxon>
        <taxon>Mucorales</taxon>
        <taxon>Cunninghamellaceae</taxon>
        <taxon>Absidia</taxon>
    </lineage>
</organism>
<dbReference type="OrthoDB" id="338970at2759"/>
<sequence>MIGDEIRSQIDANLQQDQKRIEFNAFLKDTTIDQYCSSQTTLEQAFKIDSTSQLPKHLVAILQDRRNTSATGILPELQRIWIASGTMIYFWDYVKRTSFTYETNDKVHQVGLVKPKSGLFTSSIDWILVVNTTRYITLSGVIIGDDNSMKLDNSQRRSIPSDEVKMKSIIGTHNARILMLGADDGHIYELVYKADSSQDRLVCQTDHGLHTYFGFLPLSSLFKSVLDVKIKSIAMDHQRNVLYALAENSTIQIICFDDGDVTFKFGITLTDINDQFVSLLFAASKADPMKMPSSSTLNIVGSPLAPKAFDIISVHPVPKQQHTTTRDIAFYAVTSHGCRLYFTSNEPNSIITEKSTFTLNHVRLVPHENDQSSVIHLSSERLESAYQMQHGGVFMAPIHGKTKNKLWMTSYQEQHHQENGDIKIEETSDVMEYESAIVVIGQHINNSTSSTFYERTDTSINMPCSQFIVMTNNGNIVTYKKQRPVDLVYQCITTNNQDDINSLLVLALQRFGSVETYTMLLDILSTSPTHLTQQHLLFSLAKHHPEQFNQALALIYTRIVARVWQKNILMGDDKDDLYDLLGDCKDRLQQVYILVNTSCCSKFAGNMLELFHSSIQVISFVTLLKKKHMFTSEPCDAICFADLITTPYGHTVLEKLVNKAIHYFASTGQDQGMMISAFLVEHCPTLFGDAHHLALFEGDEYLATGKYLGSTGQQQTSYFEKSLDKYMDGIDYLQPDARTRICETYKELGYYQGVVTFSVHAAAHHYPTETTERMSPAMTGCIAVDSTPPTTMTVDDIDPILALLDHVNNQTDDGLVSVIRMTLPIYSHNKALHYAIYTWLMDHDKLPLLFDEEKTNDVRTTQHLIQFLEHDYENKPVGMDALYKYYDHRGDKEKTITCLTTLAMDIRGSDVSLKQRIQYLHLALQKIDQTNQQQQQRRLTLYYETALVQQTILNRLVQMQVEVDDRLVSSLLGVEDLRKDYAEKYGLWDQVLLLMCLSGKEEGSEYTFDYAAMKMAWACFLDTQHDLTTLRSQLVTLGTKLYPSITTFPVYLIVFLLEPYSLTLDAKKGFVVDLLLEIGVPSAVLEDAYDFILYNKLSTSDNGHLQEQLDYLKISSS</sequence>
<reference evidence="7 8" key="1">
    <citation type="submission" date="2016-07" db="EMBL/GenBank/DDBJ databases">
        <title>Pervasive Adenine N6-methylation of Active Genes in Fungi.</title>
        <authorList>
            <consortium name="DOE Joint Genome Institute"/>
            <person name="Mondo S.J."/>
            <person name="Dannebaum R.O."/>
            <person name="Kuo R.C."/>
            <person name="Labutti K."/>
            <person name="Haridas S."/>
            <person name="Kuo A."/>
            <person name="Salamov A."/>
            <person name="Ahrendt S.R."/>
            <person name="Lipzen A."/>
            <person name="Sullivan W."/>
            <person name="Andreopoulos W.B."/>
            <person name="Clum A."/>
            <person name="Lindquist E."/>
            <person name="Daum C."/>
            <person name="Ramamoorthy G.K."/>
            <person name="Gryganskyi A."/>
            <person name="Culley D."/>
            <person name="Magnuson J.K."/>
            <person name="James T.Y."/>
            <person name="O'Malley M.A."/>
            <person name="Stajich J.E."/>
            <person name="Spatafora J.W."/>
            <person name="Visel A."/>
            <person name="Grigoriev I.V."/>
        </authorList>
    </citation>
    <scope>NUCLEOTIDE SEQUENCE [LARGE SCALE GENOMIC DNA]</scope>
    <source>
        <strain evidence="7 8">NRRL 1336</strain>
    </source>
</reference>
<comment type="subcellular location">
    <subcellularLocation>
        <location evidence="1">Nucleus</location>
    </subcellularLocation>
</comment>
<accession>A0A1X2HX79</accession>
<evidence type="ECO:0000256" key="4">
    <source>
        <dbReference type="ARBA" id="ARBA00023242"/>
    </source>
</evidence>
<dbReference type="GO" id="GO:0000972">
    <property type="term" value="P:transcription-dependent tethering of RNA polymerase II gene DNA at nuclear periphery"/>
    <property type="evidence" value="ECO:0007669"/>
    <property type="project" value="TreeGrafter"/>
</dbReference>
<dbReference type="Gene3D" id="1.25.40.450">
    <property type="entry name" value="Nucleoporin, helical domain, N-terminal subdomain"/>
    <property type="match status" value="1"/>
</dbReference>
<dbReference type="Gene3D" id="1.25.40.440">
    <property type="entry name" value="Nucleoporin, helical domain, central subdomain"/>
    <property type="match status" value="1"/>
</dbReference>
<dbReference type="GO" id="GO:0006606">
    <property type="term" value="P:protein import into nucleus"/>
    <property type="evidence" value="ECO:0007669"/>
    <property type="project" value="TreeGrafter"/>
</dbReference>
<dbReference type="GO" id="GO:0006405">
    <property type="term" value="P:RNA export from nucleus"/>
    <property type="evidence" value="ECO:0007669"/>
    <property type="project" value="TreeGrafter"/>
</dbReference>
<evidence type="ECO:0000256" key="3">
    <source>
        <dbReference type="ARBA" id="ARBA00022448"/>
    </source>
</evidence>
<protein>
    <submittedName>
        <fullName evidence="7">Nup133 N terminal like-domain-containing protein</fullName>
    </submittedName>
</protein>
<dbReference type="AlphaFoldDB" id="A0A1X2HX79"/>
<feature type="domain" description="Nucleoporin Nup133/Nup155-like C-terminal" evidence="5">
    <location>
        <begin position="827"/>
        <end position="1098"/>
    </location>
</feature>
<keyword evidence="4" id="KW-0539">Nucleus</keyword>
<name>A0A1X2HX79_9FUNG</name>
<keyword evidence="3" id="KW-0813">Transport</keyword>
<dbReference type="Gene3D" id="1.20.120.1880">
    <property type="entry name" value="Nucleoporin, helical C-terminal domain"/>
    <property type="match status" value="1"/>
</dbReference>
<evidence type="ECO:0000259" key="6">
    <source>
        <dbReference type="Pfam" id="PF08801"/>
    </source>
</evidence>
<comment type="caution">
    <text evidence="7">The sequence shown here is derived from an EMBL/GenBank/DDBJ whole genome shotgun (WGS) entry which is preliminary data.</text>
</comment>
<dbReference type="InterPro" id="IPR042533">
    <property type="entry name" value="Nucleoporin_Nup155_C_1"/>
</dbReference>
<evidence type="ECO:0000313" key="7">
    <source>
        <dbReference type="EMBL" id="ORZ04248.1"/>
    </source>
</evidence>
<dbReference type="Pfam" id="PF08801">
    <property type="entry name" value="Nucleoporin_N"/>
    <property type="match status" value="1"/>
</dbReference>
<dbReference type="Proteomes" id="UP000193560">
    <property type="component" value="Unassembled WGS sequence"/>
</dbReference>
<dbReference type="STRING" id="90262.A0A1X2HX79"/>
<dbReference type="EMBL" id="MCGE01000052">
    <property type="protein sequence ID" value="ORZ04248.1"/>
    <property type="molecule type" value="Genomic_DNA"/>
</dbReference>
<dbReference type="GO" id="GO:0044611">
    <property type="term" value="C:nuclear pore inner ring"/>
    <property type="evidence" value="ECO:0007669"/>
    <property type="project" value="TreeGrafter"/>
</dbReference>
<evidence type="ECO:0000256" key="1">
    <source>
        <dbReference type="ARBA" id="ARBA00004123"/>
    </source>
</evidence>
<dbReference type="InterPro" id="IPR004870">
    <property type="entry name" value="Nucleoporin_Nup155"/>
</dbReference>
<feature type="domain" description="Nucleoporin Nup133/Nup155-like N-terminal" evidence="6">
    <location>
        <begin position="43"/>
        <end position="474"/>
    </location>
</feature>
<dbReference type="Pfam" id="PF03177">
    <property type="entry name" value="Nucleoporin_C"/>
    <property type="match status" value="1"/>
</dbReference>